<dbReference type="InterPro" id="IPR008969">
    <property type="entry name" value="CarboxyPept-like_regulatory"/>
</dbReference>
<dbReference type="OrthoDB" id="839825at2"/>
<name>G0IUE2_CYCMS</name>
<proteinExistence type="predicted"/>
<evidence type="ECO:0000313" key="2">
    <source>
        <dbReference type="Proteomes" id="UP000001635"/>
    </source>
</evidence>
<sequence>MKPILYLISILFTGFPAFGEKDPEKPFLLKGRLLDANSIQPIGNAHIHWSKNHAVSDEEGKFSIWVNDKTLLNISHIAYTYTNYEVNNKDDSIITIFLKPAVTELEAVTVRVLPDEQTFKQQVLAAKTPFYKENQRLKSNLQFMKNIHHLAYYYDMNSYDKLLSTLDNKGSMVLFSTNPLLGIKGLIRLLKQKPDLPKKTRFPNSYAIPLYPYQREKGGFQKYFE</sequence>
<dbReference type="EMBL" id="CP002955">
    <property type="protein sequence ID" value="AEL24137.1"/>
    <property type="molecule type" value="Genomic_DNA"/>
</dbReference>
<dbReference type="SUPFAM" id="SSF49464">
    <property type="entry name" value="Carboxypeptidase regulatory domain-like"/>
    <property type="match status" value="1"/>
</dbReference>
<dbReference type="KEGG" id="cmr:Cycma_0358"/>
<protein>
    <submittedName>
        <fullName evidence="1">Uncharacterized protein</fullName>
    </submittedName>
</protein>
<dbReference type="Pfam" id="PF13715">
    <property type="entry name" value="CarbopepD_reg_2"/>
    <property type="match status" value="1"/>
</dbReference>
<dbReference type="RefSeq" id="WP_014018436.1">
    <property type="nucleotide sequence ID" value="NC_015914.1"/>
</dbReference>
<dbReference type="eggNOG" id="ENOG50333CG">
    <property type="taxonomic scope" value="Bacteria"/>
</dbReference>
<dbReference type="HOGENOM" id="CLU_1238607_0_0_10"/>
<evidence type="ECO:0000313" key="1">
    <source>
        <dbReference type="EMBL" id="AEL24137.1"/>
    </source>
</evidence>
<gene>
    <name evidence="1" type="ordered locus">Cycma_0358</name>
</gene>
<reference evidence="2" key="1">
    <citation type="submission" date="2011-07" db="EMBL/GenBank/DDBJ databases">
        <title>The complete genome of Cyclobacterium marinum DSM 745.</title>
        <authorList>
            <person name="Lucas S."/>
            <person name="Han J."/>
            <person name="Lapidus A."/>
            <person name="Bruce D."/>
            <person name="Goodwin L."/>
            <person name="Pitluck S."/>
            <person name="Peters L."/>
            <person name="Kyrpides N."/>
            <person name="Mavromatis K."/>
            <person name="Ivanova N."/>
            <person name="Ovchinnikova G."/>
            <person name="Chertkov O."/>
            <person name="Detter J.C."/>
            <person name="Tapia R."/>
            <person name="Han C."/>
            <person name="Land M."/>
            <person name="Hauser L."/>
            <person name="Markowitz V."/>
            <person name="Cheng J.-F."/>
            <person name="Hugenholtz P."/>
            <person name="Woyke T."/>
            <person name="Wu D."/>
            <person name="Tindall B."/>
            <person name="Schuetze A."/>
            <person name="Brambilla E."/>
            <person name="Klenk H.-P."/>
            <person name="Eisen J.A."/>
        </authorList>
    </citation>
    <scope>NUCLEOTIDE SEQUENCE [LARGE SCALE GENOMIC DNA]</scope>
    <source>
        <strain evidence="2">ATCC 25205 / DSM 745 / LMG 13164 / NCIMB 1802</strain>
    </source>
</reference>
<organism evidence="1 2">
    <name type="scientific">Cyclobacterium marinum (strain ATCC 25205 / DSM 745 / LMG 13164 / NCIMB 1802)</name>
    <name type="common">Flectobacillus marinus</name>
    <dbReference type="NCBI Taxonomy" id="880070"/>
    <lineage>
        <taxon>Bacteria</taxon>
        <taxon>Pseudomonadati</taxon>
        <taxon>Bacteroidota</taxon>
        <taxon>Cytophagia</taxon>
        <taxon>Cytophagales</taxon>
        <taxon>Cyclobacteriaceae</taxon>
        <taxon>Cyclobacterium</taxon>
    </lineage>
</organism>
<dbReference type="AlphaFoldDB" id="G0IUE2"/>
<keyword evidence="2" id="KW-1185">Reference proteome</keyword>
<dbReference type="STRING" id="880070.Cycma_0358"/>
<accession>G0IUE2</accession>
<dbReference type="Proteomes" id="UP000001635">
    <property type="component" value="Chromosome"/>
</dbReference>